<dbReference type="Pfam" id="PF02330">
    <property type="entry name" value="MAM33"/>
    <property type="match status" value="1"/>
</dbReference>
<dbReference type="EMBL" id="CM001220">
    <property type="protein sequence ID" value="AES86398.1"/>
    <property type="molecule type" value="Genomic_DNA"/>
</dbReference>
<dbReference type="Proteomes" id="UP000265566">
    <property type="component" value="Chromosome 4"/>
</dbReference>
<dbReference type="Proteomes" id="UP000002051">
    <property type="component" value="Chromosome 4"/>
</dbReference>
<dbReference type="Gene3D" id="3.10.280.10">
    <property type="entry name" value="Mitochondrial glycoprotein"/>
    <property type="match status" value="1"/>
</dbReference>
<evidence type="ECO:0000313" key="3">
    <source>
        <dbReference type="EnsemblPlants" id="AES86398"/>
    </source>
</evidence>
<dbReference type="SUPFAM" id="SSF54529">
    <property type="entry name" value="Mitochondrial glycoprotein MAM33-like"/>
    <property type="match status" value="1"/>
</dbReference>
<dbReference type="PaxDb" id="3880-AES86398"/>
<dbReference type="InterPro" id="IPR036561">
    <property type="entry name" value="MAM33_sf"/>
</dbReference>
<name>G7JD84_MEDTR</name>
<dbReference type="OrthoDB" id="278212at2759"/>
<dbReference type="EnsemblPlants" id="AES86398">
    <property type="protein sequence ID" value="AES86398"/>
    <property type="gene ID" value="MTR_4g006560"/>
</dbReference>
<sequence length="237" mass="27048">MTRLFRSLRKTLTLTLTNQIPIQQQSLCISSPSSHIIPSRTYISQMHKEAFEGNISRLLRNEIQYELQSSSSSNPPADKFGSFLVDGRPGERWITLKRQFANENIKVEVTMFDGAVPAPKKSGGVANADEVQLHITLIVNISKEDGDVLEIMCSAWPDSIVIKRLLVRANKNMTAEPYAGPDFEELDDELQDSLYNFLEVRGINDELAKYLHQYMKHKDKTEIIGWMEKVKSYIEKK</sequence>
<keyword evidence="4" id="KW-1185">Reference proteome</keyword>
<dbReference type="HOGENOM" id="CLU_072692_2_0_1"/>
<dbReference type="InterPro" id="IPR003428">
    <property type="entry name" value="MAM33"/>
</dbReference>
<reference evidence="1 4" key="2">
    <citation type="journal article" date="2014" name="BMC Genomics">
        <title>An improved genome release (version Mt4.0) for the model legume Medicago truncatula.</title>
        <authorList>
            <person name="Tang H."/>
            <person name="Krishnakumar V."/>
            <person name="Bidwell S."/>
            <person name="Rosen B."/>
            <person name="Chan A."/>
            <person name="Zhou S."/>
            <person name="Gentzbittel L."/>
            <person name="Childs K.L."/>
            <person name="Yandell M."/>
            <person name="Gundlach H."/>
            <person name="Mayer K.F."/>
            <person name="Schwartz D.C."/>
            <person name="Town C.D."/>
        </authorList>
    </citation>
    <scope>GENOME REANNOTATION</scope>
    <source>
        <strain evidence="3 4">cv. Jemalong A17</strain>
    </source>
</reference>
<protein>
    <submittedName>
        <fullName evidence="1">Glycoprotein family protein</fullName>
    </submittedName>
    <submittedName>
        <fullName evidence="2">Putative mitochondrial glycoprotein</fullName>
    </submittedName>
</protein>
<dbReference type="PANTHER" id="PTHR10826">
    <property type="entry name" value="COMPLEMENT COMPONENT 1"/>
    <property type="match status" value="1"/>
</dbReference>
<evidence type="ECO:0000313" key="5">
    <source>
        <dbReference type="Proteomes" id="UP000265566"/>
    </source>
</evidence>
<dbReference type="STRING" id="3880.G7JD84"/>
<proteinExistence type="predicted"/>
<reference evidence="2" key="5">
    <citation type="journal article" date="2018" name="Nat. Plants">
        <title>Whole-genome landscape of Medicago truncatula symbiotic genes.</title>
        <authorList>
            <person name="Pecrix Y."/>
            <person name="Gamas P."/>
            <person name="Carrere S."/>
        </authorList>
    </citation>
    <scope>NUCLEOTIDE SEQUENCE</scope>
    <source>
        <tissue evidence="2">Leaves</tissue>
    </source>
</reference>
<organism evidence="1 4">
    <name type="scientific">Medicago truncatula</name>
    <name type="common">Barrel medic</name>
    <name type="synonym">Medicago tribuloides</name>
    <dbReference type="NCBI Taxonomy" id="3880"/>
    <lineage>
        <taxon>Eukaryota</taxon>
        <taxon>Viridiplantae</taxon>
        <taxon>Streptophyta</taxon>
        <taxon>Embryophyta</taxon>
        <taxon>Tracheophyta</taxon>
        <taxon>Spermatophyta</taxon>
        <taxon>Magnoliopsida</taxon>
        <taxon>eudicotyledons</taxon>
        <taxon>Gunneridae</taxon>
        <taxon>Pentapetalae</taxon>
        <taxon>rosids</taxon>
        <taxon>fabids</taxon>
        <taxon>Fabales</taxon>
        <taxon>Fabaceae</taxon>
        <taxon>Papilionoideae</taxon>
        <taxon>50 kb inversion clade</taxon>
        <taxon>NPAAA clade</taxon>
        <taxon>Hologalegina</taxon>
        <taxon>IRL clade</taxon>
        <taxon>Trifolieae</taxon>
        <taxon>Medicago</taxon>
    </lineage>
</organism>
<dbReference type="PANTHER" id="PTHR10826:SF36">
    <property type="entry name" value="OS08G0439900 PROTEIN"/>
    <property type="match status" value="1"/>
</dbReference>
<reference evidence="3" key="3">
    <citation type="submission" date="2015-04" db="UniProtKB">
        <authorList>
            <consortium name="EnsemblPlants"/>
        </authorList>
    </citation>
    <scope>IDENTIFICATION</scope>
    <source>
        <strain evidence="3">cv. Jemalong A17</strain>
    </source>
</reference>
<dbReference type="eggNOG" id="KOG2536">
    <property type="taxonomic scope" value="Eukaryota"/>
</dbReference>
<reference evidence="1 4" key="1">
    <citation type="journal article" date="2011" name="Nature">
        <title>The Medicago genome provides insight into the evolution of rhizobial symbioses.</title>
        <authorList>
            <person name="Young N.D."/>
            <person name="Debelle F."/>
            <person name="Oldroyd G.E."/>
            <person name="Geurts R."/>
            <person name="Cannon S.B."/>
            <person name="Udvardi M.K."/>
            <person name="Benedito V.A."/>
            <person name="Mayer K.F."/>
            <person name="Gouzy J."/>
            <person name="Schoof H."/>
            <person name="Van de Peer Y."/>
            <person name="Proost S."/>
            <person name="Cook D.R."/>
            <person name="Meyers B.C."/>
            <person name="Spannagl M."/>
            <person name="Cheung F."/>
            <person name="De Mita S."/>
            <person name="Krishnakumar V."/>
            <person name="Gundlach H."/>
            <person name="Zhou S."/>
            <person name="Mudge J."/>
            <person name="Bharti A.K."/>
            <person name="Murray J.D."/>
            <person name="Naoumkina M.A."/>
            <person name="Rosen B."/>
            <person name="Silverstein K.A."/>
            <person name="Tang H."/>
            <person name="Rombauts S."/>
            <person name="Zhao P.X."/>
            <person name="Zhou P."/>
            <person name="Barbe V."/>
            <person name="Bardou P."/>
            <person name="Bechner M."/>
            <person name="Bellec A."/>
            <person name="Berger A."/>
            <person name="Berges H."/>
            <person name="Bidwell S."/>
            <person name="Bisseling T."/>
            <person name="Choisne N."/>
            <person name="Couloux A."/>
            <person name="Denny R."/>
            <person name="Deshpande S."/>
            <person name="Dai X."/>
            <person name="Doyle J.J."/>
            <person name="Dudez A.M."/>
            <person name="Farmer A.D."/>
            <person name="Fouteau S."/>
            <person name="Franken C."/>
            <person name="Gibelin C."/>
            <person name="Gish J."/>
            <person name="Goldstein S."/>
            <person name="Gonzalez A.J."/>
            <person name="Green P.J."/>
            <person name="Hallab A."/>
            <person name="Hartog M."/>
            <person name="Hua A."/>
            <person name="Humphray S.J."/>
            <person name="Jeong D.H."/>
            <person name="Jing Y."/>
            <person name="Jocker A."/>
            <person name="Kenton S.M."/>
            <person name="Kim D.J."/>
            <person name="Klee K."/>
            <person name="Lai H."/>
            <person name="Lang C."/>
            <person name="Lin S."/>
            <person name="Macmil S.L."/>
            <person name="Magdelenat G."/>
            <person name="Matthews L."/>
            <person name="McCorrison J."/>
            <person name="Monaghan E.L."/>
            <person name="Mun J.H."/>
            <person name="Najar F.Z."/>
            <person name="Nicholson C."/>
            <person name="Noirot C."/>
            <person name="O'Bleness M."/>
            <person name="Paule C.R."/>
            <person name="Poulain J."/>
            <person name="Prion F."/>
            <person name="Qin B."/>
            <person name="Qu C."/>
            <person name="Retzel E.F."/>
            <person name="Riddle C."/>
            <person name="Sallet E."/>
            <person name="Samain S."/>
            <person name="Samson N."/>
            <person name="Sanders I."/>
            <person name="Saurat O."/>
            <person name="Scarpelli C."/>
            <person name="Schiex T."/>
            <person name="Segurens B."/>
            <person name="Severin A.J."/>
            <person name="Sherrier D.J."/>
            <person name="Shi R."/>
            <person name="Sims S."/>
            <person name="Singer S.R."/>
            <person name="Sinharoy S."/>
            <person name="Sterck L."/>
            <person name="Viollet A."/>
            <person name="Wang B.B."/>
            <person name="Wang K."/>
            <person name="Wang M."/>
            <person name="Wang X."/>
            <person name="Warfsmann J."/>
            <person name="Weissenbach J."/>
            <person name="White D.D."/>
            <person name="White J.D."/>
            <person name="Wiley G.B."/>
            <person name="Wincker P."/>
            <person name="Xing Y."/>
            <person name="Yang L."/>
            <person name="Yao Z."/>
            <person name="Ying F."/>
            <person name="Zhai J."/>
            <person name="Zhou L."/>
            <person name="Zuber A."/>
            <person name="Denarie J."/>
            <person name="Dixon R.A."/>
            <person name="May G.D."/>
            <person name="Schwartz D.C."/>
            <person name="Rogers J."/>
            <person name="Quetier F."/>
            <person name="Town C.D."/>
            <person name="Roe B.A."/>
        </authorList>
    </citation>
    <scope>NUCLEOTIDE SEQUENCE [LARGE SCALE GENOMIC DNA]</scope>
    <source>
        <strain evidence="1">A17</strain>
        <strain evidence="3 4">cv. Jemalong A17</strain>
    </source>
</reference>
<reference evidence="5" key="4">
    <citation type="journal article" date="2018" name="Nat. Plants">
        <title>Whole-genome landscape of Medicago truncatula symbiotic genes.</title>
        <authorList>
            <person name="Pecrix Y."/>
            <person name="Staton S.E."/>
            <person name="Sallet E."/>
            <person name="Lelandais-Briere C."/>
            <person name="Moreau S."/>
            <person name="Carrere S."/>
            <person name="Blein T."/>
            <person name="Jardinaud M.F."/>
            <person name="Latrasse D."/>
            <person name="Zouine M."/>
            <person name="Zahm M."/>
            <person name="Kreplak J."/>
            <person name="Mayjonade B."/>
            <person name="Satge C."/>
            <person name="Perez M."/>
            <person name="Cauet S."/>
            <person name="Marande W."/>
            <person name="Chantry-Darmon C."/>
            <person name="Lopez-Roques C."/>
            <person name="Bouchez O."/>
            <person name="Berard A."/>
            <person name="Debelle F."/>
            <person name="Munos S."/>
            <person name="Bendahmane A."/>
            <person name="Berges H."/>
            <person name="Niebel A."/>
            <person name="Buitink J."/>
            <person name="Frugier F."/>
            <person name="Benhamed M."/>
            <person name="Crespi M."/>
            <person name="Gouzy J."/>
            <person name="Gamas P."/>
        </authorList>
    </citation>
    <scope>NUCLEOTIDE SEQUENCE [LARGE SCALE GENOMIC DNA]</scope>
    <source>
        <strain evidence="5">cv. Jemalong A17</strain>
    </source>
</reference>
<accession>G7JD84</accession>
<evidence type="ECO:0000313" key="4">
    <source>
        <dbReference type="Proteomes" id="UP000002051"/>
    </source>
</evidence>
<dbReference type="GO" id="GO:0005759">
    <property type="term" value="C:mitochondrial matrix"/>
    <property type="evidence" value="ECO:0007669"/>
    <property type="project" value="InterPro"/>
</dbReference>
<dbReference type="Gramene" id="rna20212">
    <property type="protein sequence ID" value="RHN58313.1"/>
    <property type="gene ID" value="gene20212"/>
</dbReference>
<gene>
    <name evidence="3" type="primary">11421760</name>
    <name evidence="1" type="ordered locus">MTR_4g006560</name>
    <name evidence="2" type="ORF">MtrunA17_Chr4g0001071</name>
</gene>
<dbReference type="OMA" id="MAWLIRP"/>
<evidence type="ECO:0000313" key="1">
    <source>
        <dbReference type="EMBL" id="AES86398.1"/>
    </source>
</evidence>
<evidence type="ECO:0000313" key="2">
    <source>
        <dbReference type="EMBL" id="RHN58313.1"/>
    </source>
</evidence>
<dbReference type="EMBL" id="PSQE01000004">
    <property type="protein sequence ID" value="RHN58313.1"/>
    <property type="molecule type" value="Genomic_DNA"/>
</dbReference>
<dbReference type="KEGG" id="mtr:11421760"/>
<dbReference type="AlphaFoldDB" id="G7JD84"/>